<gene>
    <name evidence="1" type="ORF">LCGC14_1453440</name>
</gene>
<evidence type="ECO:0008006" key="2">
    <source>
        <dbReference type="Google" id="ProtNLM"/>
    </source>
</evidence>
<name>A0A0F9JHV7_9ZZZZ</name>
<accession>A0A0F9JHV7</accession>
<proteinExistence type="predicted"/>
<dbReference type="InterPro" id="IPR027417">
    <property type="entry name" value="P-loop_NTPase"/>
</dbReference>
<protein>
    <recommendedName>
        <fullName evidence="2">RecF/RecN/SMC N-terminal domain-containing protein</fullName>
    </recommendedName>
</protein>
<comment type="caution">
    <text evidence="1">The sequence shown here is derived from an EMBL/GenBank/DDBJ whole genome shotgun (WGS) entry which is preliminary data.</text>
</comment>
<feature type="non-terminal residue" evidence="1">
    <location>
        <position position="178"/>
    </location>
</feature>
<reference evidence="1" key="1">
    <citation type="journal article" date="2015" name="Nature">
        <title>Complex archaea that bridge the gap between prokaryotes and eukaryotes.</title>
        <authorList>
            <person name="Spang A."/>
            <person name="Saw J.H."/>
            <person name="Jorgensen S.L."/>
            <person name="Zaremba-Niedzwiedzka K."/>
            <person name="Martijn J."/>
            <person name="Lind A.E."/>
            <person name="van Eijk R."/>
            <person name="Schleper C."/>
            <person name="Guy L."/>
            <person name="Ettema T.J."/>
        </authorList>
    </citation>
    <scope>NUCLEOTIDE SEQUENCE</scope>
</reference>
<evidence type="ECO:0000313" key="1">
    <source>
        <dbReference type="EMBL" id="KKM69183.1"/>
    </source>
</evidence>
<dbReference type="AlphaFoldDB" id="A0A0F9JHV7"/>
<sequence>MNGEKTLLFNDITKLYEKNRRLLETWRRYANDFTSQMHGLTKIEIESETDSEVYANILKELGLNSSQIKKIVTNIKPDVFVELYMNERENFKEKLQELKFKEVTIEKIIGNFNESLQLRCNLCLEKPLVKFFLKKNNRFNSIDDLSTGERCATLLNFVFCQADEPVIIDQPEDNIDYN</sequence>
<organism evidence="1">
    <name type="scientific">marine sediment metagenome</name>
    <dbReference type="NCBI Taxonomy" id="412755"/>
    <lineage>
        <taxon>unclassified sequences</taxon>
        <taxon>metagenomes</taxon>
        <taxon>ecological metagenomes</taxon>
    </lineage>
</organism>
<dbReference type="Gene3D" id="3.40.50.300">
    <property type="entry name" value="P-loop containing nucleotide triphosphate hydrolases"/>
    <property type="match status" value="1"/>
</dbReference>
<dbReference type="EMBL" id="LAZR01010033">
    <property type="protein sequence ID" value="KKM69183.1"/>
    <property type="molecule type" value="Genomic_DNA"/>
</dbReference>